<dbReference type="RefSeq" id="WP_165048531.1">
    <property type="nucleotide sequence ID" value="NZ_JAALFE010000005.1"/>
</dbReference>
<evidence type="ECO:0000313" key="2">
    <source>
        <dbReference type="Proteomes" id="UP000474758"/>
    </source>
</evidence>
<evidence type="ECO:0000313" key="1">
    <source>
        <dbReference type="EMBL" id="NGQ90741.1"/>
    </source>
</evidence>
<gene>
    <name evidence="1" type="ORF">G5V65_07505</name>
</gene>
<comment type="caution">
    <text evidence="1">The sequence shown here is derived from an EMBL/GenBank/DDBJ whole genome shotgun (WGS) entry which is preliminary data.</text>
</comment>
<dbReference type="Proteomes" id="UP000474758">
    <property type="component" value="Unassembled WGS sequence"/>
</dbReference>
<protein>
    <recommendedName>
        <fullName evidence="3">Type III secretion system chaperone</fullName>
    </recommendedName>
</protein>
<dbReference type="EMBL" id="JAALFE010000005">
    <property type="protein sequence ID" value="NGQ90741.1"/>
    <property type="molecule type" value="Genomic_DNA"/>
</dbReference>
<organism evidence="1 2">
    <name type="scientific">Paragemmobacter kunshanensis</name>
    <dbReference type="NCBI Taxonomy" id="2583234"/>
    <lineage>
        <taxon>Bacteria</taxon>
        <taxon>Pseudomonadati</taxon>
        <taxon>Pseudomonadota</taxon>
        <taxon>Alphaproteobacteria</taxon>
        <taxon>Rhodobacterales</taxon>
        <taxon>Paracoccaceae</taxon>
        <taxon>Paragemmobacter</taxon>
    </lineage>
</organism>
<sequence>MTLEEALVAAGFVGVEREGAVVFARDGAEAPEFTVEGGRFALRFAVRATEAEREAWMRAHPAGRLDIAEGETRLVMVLPEGVDLEAGLAVWRDLTRACARAAVSWRRRQRPVHGM</sequence>
<reference evidence="1 2" key="1">
    <citation type="submission" date="2020-02" db="EMBL/GenBank/DDBJ databases">
        <title>Rhodobacter translucens sp. nov., a novel bacterium isolated from activated sludge.</title>
        <authorList>
            <person name="Liu J."/>
        </authorList>
    </citation>
    <scope>NUCLEOTIDE SEQUENCE [LARGE SCALE GENOMIC DNA]</scope>
    <source>
        <strain evidence="1 2">HX-7-19</strain>
    </source>
</reference>
<name>A0A6M1U919_9RHOB</name>
<evidence type="ECO:0008006" key="3">
    <source>
        <dbReference type="Google" id="ProtNLM"/>
    </source>
</evidence>
<keyword evidence="2" id="KW-1185">Reference proteome</keyword>
<dbReference type="AlphaFoldDB" id="A0A6M1U919"/>
<accession>A0A6M1U919</accession>
<proteinExistence type="predicted"/>